<evidence type="ECO:0000256" key="9">
    <source>
        <dbReference type="ARBA" id="ARBA00023136"/>
    </source>
</evidence>
<dbReference type="GO" id="GO:0015386">
    <property type="term" value="F:potassium:proton antiporter activity"/>
    <property type="evidence" value="ECO:0007669"/>
    <property type="project" value="TreeGrafter"/>
</dbReference>
<feature type="transmembrane region" description="Helical" evidence="13">
    <location>
        <begin position="355"/>
        <end position="379"/>
    </location>
</feature>
<dbReference type="GO" id="GO:0015385">
    <property type="term" value="F:sodium:proton antiporter activity"/>
    <property type="evidence" value="ECO:0007669"/>
    <property type="project" value="InterPro"/>
</dbReference>
<evidence type="ECO:0000256" key="13">
    <source>
        <dbReference type="SAM" id="Phobius"/>
    </source>
</evidence>
<dbReference type="PhylomeDB" id="A0A0D2WRL1"/>
<dbReference type="InParanoid" id="A0A0D2WRL1"/>
<dbReference type="InterPro" id="IPR018422">
    <property type="entry name" value="Cation/H_exchanger_CPA1"/>
</dbReference>
<feature type="transmembrane region" description="Helical" evidence="13">
    <location>
        <begin position="400"/>
        <end position="423"/>
    </location>
</feature>
<organism evidence="15 16">
    <name type="scientific">Capsaspora owczarzaki (strain ATCC 30864)</name>
    <dbReference type="NCBI Taxonomy" id="595528"/>
    <lineage>
        <taxon>Eukaryota</taxon>
        <taxon>Filasterea</taxon>
        <taxon>Capsaspora</taxon>
    </lineage>
</organism>
<dbReference type="InterPro" id="IPR004709">
    <property type="entry name" value="NaH_exchanger"/>
</dbReference>
<dbReference type="OMA" id="MINRISY"/>
<keyword evidence="16" id="KW-1185">Reference proteome</keyword>
<feature type="transmembrane region" description="Helical" evidence="13">
    <location>
        <begin position="429"/>
        <end position="450"/>
    </location>
</feature>
<evidence type="ECO:0000259" key="14">
    <source>
        <dbReference type="Pfam" id="PF00999"/>
    </source>
</evidence>
<dbReference type="Pfam" id="PF00999">
    <property type="entry name" value="Na_H_Exchanger"/>
    <property type="match status" value="1"/>
</dbReference>
<keyword evidence="8 11" id="KW-0406">Ion transport</keyword>
<feature type="transmembrane region" description="Helical" evidence="13">
    <location>
        <begin position="114"/>
        <end position="132"/>
    </location>
</feature>
<evidence type="ECO:0000256" key="12">
    <source>
        <dbReference type="SAM" id="MobiDB-lite"/>
    </source>
</evidence>
<feature type="transmembrane region" description="Helical" evidence="13">
    <location>
        <begin position="309"/>
        <end position="335"/>
    </location>
</feature>
<dbReference type="GO" id="GO:0005886">
    <property type="term" value="C:plasma membrane"/>
    <property type="evidence" value="ECO:0007669"/>
    <property type="project" value="TreeGrafter"/>
</dbReference>
<sequence>MKPQTRRRARARQSPPQWRATTAASVAITIAIALVAALSLCGALAVVEAQEDGTVVVGRETLAASSSPSPTTTTTTTTVLPSATHTPTPSPTGSPDEPNADGGGNGDELSVSRTIFFILLVLVLCTLLVYLLIRTKFHYIPESLAVMFIGGILGIITRLSGDYWTNAERIDPTGFFLILLPPIILESGYSLHKGNFFHNIGSILVFAVFGTIFSALCIGAGVFGLGVAGVSYPLSAVESFAFGSLISAVDPVATIAIFNALDVDPTLNMLVFGESVLNDAVSIVLTNTIIQFATEEITVAVTLTALGKFCLVGVGSALIGVLFGLVSALLLKFVALRTKPSLEFAIVVIFAYAPYFLAEFISMSGIMAILFCGIVMAHYTHFNLSPITQMTTQQVFRTTAFLAETSVFAYLGLALFSFADLIFSPSLLVWSIVLCFIGRAANIFPLSALVNRFRSVKITPKFQFIMWFSGLRGAIAFALSIHLPLTVFSHESRSALIATTLVIVLFTIVCLGGTTLPLIKLIGGRRSDHGPRASDSANPRRVVISKTQEMDATVDARDMEGSTTTQAQSFIERLDTKYLTPFFRRTLTLSEIDAAHFELETITGKRYTQVSATDSDLEISRATSPLTAELAPVGEEQEEDNDDDILFDVHGNNGDSDALLNRGRRRGVPAKSTPAFRRGIVRRGPSNNNNNNLSKASDSKGKRRLVVDNDGGAFSGLSERDFTTEREEGSSSALPFEFENDLTTARS</sequence>
<keyword evidence="10 11" id="KW-0739">Sodium transport</keyword>
<feature type="transmembrane region" description="Helical" evidence="13">
    <location>
        <begin position="462"/>
        <end position="483"/>
    </location>
</feature>
<comment type="subcellular location">
    <subcellularLocation>
        <location evidence="1">Golgi apparatus membrane</location>
        <topology evidence="1">Multi-pass membrane protein</topology>
    </subcellularLocation>
</comment>
<feature type="transmembrane region" description="Helical" evidence="13">
    <location>
        <begin position="495"/>
        <end position="519"/>
    </location>
</feature>
<evidence type="ECO:0000256" key="2">
    <source>
        <dbReference type="ARBA" id="ARBA00022448"/>
    </source>
</evidence>
<keyword evidence="6" id="KW-0333">Golgi apparatus</keyword>
<feature type="domain" description="Cation/H+ exchanger transmembrane" evidence="14">
    <location>
        <begin position="125"/>
        <end position="519"/>
    </location>
</feature>
<gene>
    <name evidence="15" type="ORF">CAOG_004631</name>
</gene>
<evidence type="ECO:0000313" key="15">
    <source>
        <dbReference type="EMBL" id="KJE93913.1"/>
    </source>
</evidence>
<evidence type="ECO:0000256" key="3">
    <source>
        <dbReference type="ARBA" id="ARBA00022449"/>
    </source>
</evidence>
<dbReference type="Proteomes" id="UP000008743">
    <property type="component" value="Unassembled WGS sequence"/>
</dbReference>
<feature type="transmembrane region" description="Helical" evidence="13">
    <location>
        <begin position="144"/>
        <end position="161"/>
    </location>
</feature>
<dbReference type="EMBL" id="KE346366">
    <property type="protein sequence ID" value="KJE93913.1"/>
    <property type="molecule type" value="Genomic_DNA"/>
</dbReference>
<dbReference type="PANTHER" id="PTHR10110:SF191">
    <property type="entry name" value="SODIUM_HYDROGEN EXCHANGER 8"/>
    <property type="match status" value="1"/>
</dbReference>
<keyword evidence="2 11" id="KW-0813">Transport</keyword>
<comment type="similarity">
    <text evidence="11">Belongs to the monovalent cation:proton antiporter 1 (CPA1) transporter (TC 2.A.36) family.</text>
</comment>
<feature type="region of interest" description="Disordered" evidence="12">
    <location>
        <begin position="61"/>
        <end position="105"/>
    </location>
</feature>
<keyword evidence="3 11" id="KW-0050">Antiport</keyword>
<feature type="transmembrane region" description="Helical" evidence="13">
    <location>
        <begin position="173"/>
        <end position="191"/>
    </location>
</feature>
<feature type="compositionally biased region" description="Low complexity" evidence="12">
    <location>
        <begin position="61"/>
        <end position="97"/>
    </location>
</feature>
<reference evidence="16" key="1">
    <citation type="submission" date="2011-02" db="EMBL/GenBank/DDBJ databases">
        <title>The Genome Sequence of Capsaspora owczarzaki ATCC 30864.</title>
        <authorList>
            <person name="Russ C."/>
            <person name="Cuomo C."/>
            <person name="Burger G."/>
            <person name="Gray M.W."/>
            <person name="Holland P.W.H."/>
            <person name="King N."/>
            <person name="Lang F.B.F."/>
            <person name="Roger A.J."/>
            <person name="Ruiz-Trillo I."/>
            <person name="Young S.K."/>
            <person name="Zeng Q."/>
            <person name="Gargeya S."/>
            <person name="Alvarado L."/>
            <person name="Berlin A."/>
            <person name="Chapman S.B."/>
            <person name="Chen Z."/>
            <person name="Freedman E."/>
            <person name="Gellesch M."/>
            <person name="Goldberg J."/>
            <person name="Griggs A."/>
            <person name="Gujja S."/>
            <person name="Heilman E."/>
            <person name="Heiman D."/>
            <person name="Howarth C."/>
            <person name="Mehta T."/>
            <person name="Neiman D."/>
            <person name="Pearson M."/>
            <person name="Roberts A."/>
            <person name="Saif S."/>
            <person name="Shea T."/>
            <person name="Shenoy N."/>
            <person name="Sisk P."/>
            <person name="Stolte C."/>
            <person name="Sykes S."/>
            <person name="White J."/>
            <person name="Yandava C."/>
            <person name="Haas B."/>
            <person name="Nusbaum C."/>
            <person name="Birren B."/>
        </authorList>
    </citation>
    <scope>NUCLEOTIDE SEQUENCE</scope>
    <source>
        <strain evidence="16">ATCC 30864</strain>
    </source>
</reference>
<feature type="region of interest" description="Disordered" evidence="12">
    <location>
        <begin position="656"/>
        <end position="747"/>
    </location>
</feature>
<evidence type="ECO:0000256" key="11">
    <source>
        <dbReference type="RuleBase" id="RU003722"/>
    </source>
</evidence>
<proteinExistence type="inferred from homology"/>
<accession>A0A0D2WRL1</accession>
<dbReference type="PANTHER" id="PTHR10110">
    <property type="entry name" value="SODIUM/HYDROGEN EXCHANGER"/>
    <property type="match status" value="1"/>
</dbReference>
<dbReference type="AlphaFoldDB" id="A0A0D2WRL1"/>
<evidence type="ECO:0000256" key="8">
    <source>
        <dbReference type="ARBA" id="ARBA00023065"/>
    </source>
</evidence>
<keyword evidence="9 13" id="KW-0472">Membrane</keyword>
<dbReference type="eggNOG" id="KOG1965">
    <property type="taxonomic scope" value="Eukaryota"/>
</dbReference>
<evidence type="ECO:0000256" key="4">
    <source>
        <dbReference type="ARBA" id="ARBA00022692"/>
    </source>
</evidence>
<keyword evidence="5 13" id="KW-1133">Transmembrane helix</keyword>
<protein>
    <recommendedName>
        <fullName evidence="11">Sodium/hydrogen exchanger</fullName>
    </recommendedName>
</protein>
<dbReference type="GO" id="GO:0098719">
    <property type="term" value="P:sodium ion import across plasma membrane"/>
    <property type="evidence" value="ECO:0007669"/>
    <property type="project" value="TreeGrafter"/>
</dbReference>
<name>A0A0D2WRL1_CAPO3</name>
<evidence type="ECO:0000256" key="6">
    <source>
        <dbReference type="ARBA" id="ARBA00023034"/>
    </source>
</evidence>
<evidence type="ECO:0000313" key="16">
    <source>
        <dbReference type="Proteomes" id="UP000008743"/>
    </source>
</evidence>
<dbReference type="InterPro" id="IPR006153">
    <property type="entry name" value="Cation/H_exchanger_TM"/>
</dbReference>
<dbReference type="RefSeq" id="XP_004347378.1">
    <property type="nucleotide sequence ID" value="XM_004347328.2"/>
</dbReference>
<feature type="transmembrane region" description="Helical" evidence="13">
    <location>
        <begin position="203"/>
        <end position="228"/>
    </location>
</feature>
<dbReference type="GO" id="GO:0000139">
    <property type="term" value="C:Golgi membrane"/>
    <property type="evidence" value="ECO:0007669"/>
    <property type="project" value="UniProtKB-SubCell"/>
</dbReference>
<feature type="transmembrane region" description="Helical" evidence="13">
    <location>
        <begin position="21"/>
        <end position="47"/>
    </location>
</feature>
<evidence type="ECO:0000256" key="7">
    <source>
        <dbReference type="ARBA" id="ARBA00023053"/>
    </source>
</evidence>
<dbReference type="NCBIfam" id="TIGR00840">
    <property type="entry name" value="b_cpa1"/>
    <property type="match status" value="1"/>
</dbReference>
<dbReference type="PRINTS" id="PR01084">
    <property type="entry name" value="NAHEXCHNGR"/>
</dbReference>
<dbReference type="STRING" id="595528.A0A0D2WRL1"/>
<evidence type="ECO:0000256" key="5">
    <source>
        <dbReference type="ARBA" id="ARBA00022989"/>
    </source>
</evidence>
<dbReference type="OrthoDB" id="196264at2759"/>
<keyword evidence="4 11" id="KW-0812">Transmembrane</keyword>
<dbReference type="GO" id="GO:0051453">
    <property type="term" value="P:regulation of intracellular pH"/>
    <property type="evidence" value="ECO:0007669"/>
    <property type="project" value="TreeGrafter"/>
</dbReference>
<evidence type="ECO:0000256" key="10">
    <source>
        <dbReference type="ARBA" id="ARBA00023201"/>
    </source>
</evidence>
<dbReference type="Gene3D" id="6.10.140.1330">
    <property type="match status" value="1"/>
</dbReference>
<evidence type="ECO:0000256" key="1">
    <source>
        <dbReference type="ARBA" id="ARBA00004653"/>
    </source>
</evidence>
<feature type="compositionally biased region" description="Basic and acidic residues" evidence="12">
    <location>
        <begin position="718"/>
        <end position="729"/>
    </location>
</feature>
<keyword evidence="7" id="KW-0915">Sodium</keyword>